<dbReference type="EMBL" id="KE651168">
    <property type="protein sequence ID" value="EEB06530.2"/>
    <property type="molecule type" value="Genomic_DNA"/>
</dbReference>
<feature type="region of interest" description="Disordered" evidence="4">
    <location>
        <begin position="51"/>
        <end position="90"/>
    </location>
</feature>
<dbReference type="OrthoDB" id="10264376at2759"/>
<dbReference type="VEuPathDB" id="FungiDB:SJAG_01573"/>
<feature type="repeat" description="WD" evidence="3">
    <location>
        <begin position="204"/>
        <end position="246"/>
    </location>
</feature>
<evidence type="ECO:0000256" key="2">
    <source>
        <dbReference type="ARBA" id="ARBA00022737"/>
    </source>
</evidence>
<dbReference type="InterPro" id="IPR015943">
    <property type="entry name" value="WD40/YVTN_repeat-like_dom_sf"/>
</dbReference>
<feature type="compositionally biased region" description="Basic residues" evidence="4">
    <location>
        <begin position="583"/>
        <end position="593"/>
    </location>
</feature>
<dbReference type="PRINTS" id="PR00320">
    <property type="entry name" value="GPROTEINBRPT"/>
</dbReference>
<dbReference type="PROSITE" id="PS50082">
    <property type="entry name" value="WD_REPEATS_2"/>
    <property type="match status" value="3"/>
</dbReference>
<feature type="repeat" description="WD" evidence="3">
    <location>
        <begin position="96"/>
        <end position="128"/>
    </location>
</feature>
<feature type="region of interest" description="Disordered" evidence="4">
    <location>
        <begin position="555"/>
        <end position="593"/>
    </location>
</feature>
<dbReference type="InterPro" id="IPR020472">
    <property type="entry name" value="WD40_PAC1"/>
</dbReference>
<dbReference type="GO" id="GO:0005634">
    <property type="term" value="C:nucleus"/>
    <property type="evidence" value="ECO:0000318"/>
    <property type="project" value="GO_Central"/>
</dbReference>
<dbReference type="PANTHER" id="PTHR16017:SF0">
    <property type="entry name" value="WD REPEAT-CONTAINING PROTEIN 70"/>
    <property type="match status" value="1"/>
</dbReference>
<proteinExistence type="predicted"/>
<dbReference type="PROSITE" id="PS50294">
    <property type="entry name" value="WD_REPEATS_REGION"/>
    <property type="match status" value="2"/>
</dbReference>
<dbReference type="OMA" id="KGDQYIT"/>
<dbReference type="Proteomes" id="UP000001744">
    <property type="component" value="Unassembled WGS sequence"/>
</dbReference>
<organism evidence="5 7">
    <name type="scientific">Schizosaccharomyces japonicus (strain yFS275 / FY16936)</name>
    <name type="common">Fission yeast</name>
    <dbReference type="NCBI Taxonomy" id="402676"/>
    <lineage>
        <taxon>Eukaryota</taxon>
        <taxon>Fungi</taxon>
        <taxon>Dikarya</taxon>
        <taxon>Ascomycota</taxon>
        <taxon>Taphrinomycotina</taxon>
        <taxon>Schizosaccharomycetes</taxon>
        <taxon>Schizosaccharomycetales</taxon>
        <taxon>Schizosaccharomycetaceae</taxon>
        <taxon>Schizosaccharomyces</taxon>
    </lineage>
</organism>
<dbReference type="InterPro" id="IPR036322">
    <property type="entry name" value="WD40_repeat_dom_sf"/>
</dbReference>
<keyword evidence="1 3" id="KW-0853">WD repeat</keyword>
<keyword evidence="2" id="KW-0677">Repeat</keyword>
<dbReference type="AlphaFoldDB" id="B6JYB2"/>
<dbReference type="SUPFAM" id="SSF50978">
    <property type="entry name" value="WD40 repeat-like"/>
    <property type="match status" value="1"/>
</dbReference>
<dbReference type="Gene3D" id="2.130.10.10">
    <property type="entry name" value="YVTN repeat-like/Quinoprotein amine dehydrogenase"/>
    <property type="match status" value="3"/>
</dbReference>
<dbReference type="HOGENOM" id="CLU_014033_1_2_1"/>
<feature type="repeat" description="WD" evidence="3">
    <location>
        <begin position="304"/>
        <end position="345"/>
    </location>
</feature>
<dbReference type="Pfam" id="PF00400">
    <property type="entry name" value="WD40"/>
    <property type="match status" value="4"/>
</dbReference>
<keyword evidence="7" id="KW-1185">Reference proteome</keyword>
<sequence>MRMSSSDENAEVFDGMEAAIPASFGKQQVKQNPQLLLKQFERNKEQDELCYKTTISKEPISQEKSDDDDDSSSSDGWSDESDDEDVGVPSSHELVLKEHSKCITTGTFDVSGTRFISGSLDNTIRCWDFHGMDAYNPKPFHVYDPANIDIERSGRYPVVKLTASPKNTILTLYSHSKPMVLDTNGKVLADFVKGDAYIRDMLNTKGHVMEITDGCWKPQSSQVFLTCSADSTARIWDVERTKSQIQVFVHRTDAAAGISRPHVSACAWNPSDENQICTAVNDGSVHFWDLRSRLLRPSSKIMHAHAPNTNVQSLLFTKSGTKLLSRGGDNLVKVWDTRNIKTALAVSCELKTPSFGSNAIFSPNEKLVLVGNCASSSEGCFLNVLNAEDLSLHARLSFALQGSSVGESSITSISWNDRINQLAVGMSSGDVHVLFSAMESLRGAKDAVLKGPKTKHIDDNLTNTVYINALDGSGGTSNGLGLVEETNESISSYFTNARKRKNEARKNPILSRQPQIGRVSEAIDEASVPFASMRDEDPREALLRYAELAKKDPIFTKTYTETQPKPVYQNVTEAEDLPDPQRSIRKRQKSEKP</sequence>
<name>B6JYB2_SCHJY</name>
<evidence type="ECO:0000313" key="6">
    <source>
        <dbReference type="JaponicusDB" id="SJAG_01573"/>
    </source>
</evidence>
<accession>B6JYB2</accession>
<dbReference type="SMART" id="SM00320">
    <property type="entry name" value="WD40"/>
    <property type="match status" value="5"/>
</dbReference>
<dbReference type="GO" id="GO:0080008">
    <property type="term" value="C:Cul4-RING E3 ubiquitin ligase complex"/>
    <property type="evidence" value="ECO:0007669"/>
    <property type="project" value="EnsemblFungi"/>
</dbReference>
<evidence type="ECO:0000256" key="4">
    <source>
        <dbReference type="SAM" id="MobiDB-lite"/>
    </source>
</evidence>
<dbReference type="eggNOG" id="KOG0772">
    <property type="taxonomic scope" value="Eukaryota"/>
</dbReference>
<dbReference type="InterPro" id="IPR001680">
    <property type="entry name" value="WD40_rpt"/>
</dbReference>
<evidence type="ECO:0000256" key="3">
    <source>
        <dbReference type="PROSITE-ProRule" id="PRU00221"/>
    </source>
</evidence>
<dbReference type="STRING" id="402676.B6JYB2"/>
<dbReference type="GO" id="GO:0000724">
    <property type="term" value="P:double-strand break repair via homologous recombination"/>
    <property type="evidence" value="ECO:0007669"/>
    <property type="project" value="EnsemblFungi"/>
</dbReference>
<gene>
    <name evidence="6" type="primary">wdr70</name>
    <name evidence="5" type="ORF">SJAG_01573</name>
</gene>
<dbReference type="RefSeq" id="XP_002172823.2">
    <property type="nucleotide sequence ID" value="XM_002172787.2"/>
</dbReference>
<evidence type="ECO:0000256" key="1">
    <source>
        <dbReference type="ARBA" id="ARBA00022574"/>
    </source>
</evidence>
<evidence type="ECO:0000313" key="5">
    <source>
        <dbReference type="EMBL" id="EEB06530.2"/>
    </source>
</evidence>
<reference evidence="5 7" key="1">
    <citation type="journal article" date="2011" name="Science">
        <title>Comparative functional genomics of the fission yeasts.</title>
        <authorList>
            <person name="Rhind N."/>
            <person name="Chen Z."/>
            <person name="Yassour M."/>
            <person name="Thompson D.A."/>
            <person name="Haas B.J."/>
            <person name="Habib N."/>
            <person name="Wapinski I."/>
            <person name="Roy S."/>
            <person name="Lin M.F."/>
            <person name="Heiman D.I."/>
            <person name="Young S.K."/>
            <person name="Furuya K."/>
            <person name="Guo Y."/>
            <person name="Pidoux A."/>
            <person name="Chen H.M."/>
            <person name="Robbertse B."/>
            <person name="Goldberg J.M."/>
            <person name="Aoki K."/>
            <person name="Bayne E.H."/>
            <person name="Berlin A.M."/>
            <person name="Desjardins C.A."/>
            <person name="Dobbs E."/>
            <person name="Dukaj L."/>
            <person name="Fan L."/>
            <person name="FitzGerald M.G."/>
            <person name="French C."/>
            <person name="Gujja S."/>
            <person name="Hansen K."/>
            <person name="Keifenheim D."/>
            <person name="Levin J.Z."/>
            <person name="Mosher R.A."/>
            <person name="Mueller C.A."/>
            <person name="Pfiffner J."/>
            <person name="Priest M."/>
            <person name="Russ C."/>
            <person name="Smialowska A."/>
            <person name="Swoboda P."/>
            <person name="Sykes S.M."/>
            <person name="Vaughn M."/>
            <person name="Vengrova S."/>
            <person name="Yoder R."/>
            <person name="Zeng Q."/>
            <person name="Allshire R."/>
            <person name="Baulcombe D."/>
            <person name="Birren B.W."/>
            <person name="Brown W."/>
            <person name="Ekwall K."/>
            <person name="Kellis M."/>
            <person name="Leatherwood J."/>
            <person name="Levin H."/>
            <person name="Margalit H."/>
            <person name="Martienssen R."/>
            <person name="Nieduszynski C.A."/>
            <person name="Spatafora J.W."/>
            <person name="Friedman N."/>
            <person name="Dalgaard J.Z."/>
            <person name="Baumann P."/>
            <person name="Niki H."/>
            <person name="Regev A."/>
            <person name="Nusbaum C."/>
        </authorList>
    </citation>
    <scope>NUCLEOTIDE SEQUENCE [LARGE SCALE GENOMIC DNA]</scope>
    <source>
        <strain evidence="7">yFS275 / FY16936</strain>
    </source>
</reference>
<dbReference type="PANTHER" id="PTHR16017">
    <property type="entry name" value="GASTRULATION DEFECTIVE PROTEIN 1-RELATED"/>
    <property type="match status" value="1"/>
</dbReference>
<dbReference type="InterPro" id="IPR051858">
    <property type="entry name" value="WD_repeat_GAD-1"/>
</dbReference>
<protein>
    <submittedName>
        <fullName evidence="5">WDR70 family WD repeat protein</fullName>
    </submittedName>
</protein>
<dbReference type="GeneID" id="7048757"/>
<feature type="compositionally biased region" description="Acidic residues" evidence="4">
    <location>
        <begin position="65"/>
        <end position="86"/>
    </location>
</feature>
<dbReference type="GO" id="GO:0035861">
    <property type="term" value="C:site of double-strand break"/>
    <property type="evidence" value="ECO:0000318"/>
    <property type="project" value="GO_Central"/>
</dbReference>
<dbReference type="JaponicusDB" id="SJAG_01573">
    <property type="gene designation" value="wdr70"/>
</dbReference>
<evidence type="ECO:0000313" key="7">
    <source>
        <dbReference type="Proteomes" id="UP000001744"/>
    </source>
</evidence>